<protein>
    <recommendedName>
        <fullName evidence="3">DUF222 domain-containing protein</fullName>
    </recommendedName>
</protein>
<gene>
    <name evidence="1" type="ORF">OKJ99_18150</name>
</gene>
<organism evidence="1 2">
    <name type="scientific">Streptomyces endophyticus</name>
    <dbReference type="NCBI Taxonomy" id="714166"/>
    <lineage>
        <taxon>Bacteria</taxon>
        <taxon>Bacillati</taxon>
        <taxon>Actinomycetota</taxon>
        <taxon>Actinomycetes</taxon>
        <taxon>Kitasatosporales</taxon>
        <taxon>Streptomycetaceae</taxon>
        <taxon>Streptomyces</taxon>
    </lineage>
</organism>
<name>A0ABU6F5Z6_9ACTN</name>
<evidence type="ECO:0000313" key="2">
    <source>
        <dbReference type="Proteomes" id="UP001354931"/>
    </source>
</evidence>
<dbReference type="Proteomes" id="UP001354931">
    <property type="component" value="Unassembled WGS sequence"/>
</dbReference>
<feature type="non-terminal residue" evidence="1">
    <location>
        <position position="319"/>
    </location>
</feature>
<proteinExistence type="predicted"/>
<accession>A0ABU6F5Z6</accession>
<keyword evidence="2" id="KW-1185">Reference proteome</keyword>
<sequence>MTSEDTLAGWLRTLSRTALTRLLEERDLPASGAPVSVFAELARQLLAPASVSRALDCVTLPERVVLAEITAYAAEIHGPVEPAPEVSAHLRHQQATQSGLEPASRAVDRAELLDRIASGGEDGEEADRRVVAEAVLVRLADRALLLPPHGDLLTVPVLLHRRSAELQGYGRPLNPLLIDAFKAAEIHRIATALGLPEERTRDAAQHAIVETLSDPERVRALVADAPAEAHDLLAELVPGPPSLATHCFMSEYGHYAGPHSKFHFREQGSGDPGTDWLAERGMLVPVGTDLAELPYDVARALREGGTHRALPHAPQHVAR</sequence>
<evidence type="ECO:0000313" key="1">
    <source>
        <dbReference type="EMBL" id="MEB8339419.1"/>
    </source>
</evidence>
<evidence type="ECO:0008006" key="3">
    <source>
        <dbReference type="Google" id="ProtNLM"/>
    </source>
</evidence>
<reference evidence="1 2" key="1">
    <citation type="submission" date="2022-10" db="EMBL/GenBank/DDBJ databases">
        <authorList>
            <person name="Xie J."/>
            <person name="Shen N."/>
        </authorList>
    </citation>
    <scope>NUCLEOTIDE SEQUENCE [LARGE SCALE GENOMIC DNA]</scope>
    <source>
        <strain evidence="1 2">YIM65594</strain>
    </source>
</reference>
<comment type="caution">
    <text evidence="1">The sequence shown here is derived from an EMBL/GenBank/DDBJ whole genome shotgun (WGS) entry which is preliminary data.</text>
</comment>
<dbReference type="EMBL" id="JAOZYC010000117">
    <property type="protein sequence ID" value="MEB8339419.1"/>
    <property type="molecule type" value="Genomic_DNA"/>
</dbReference>
<dbReference type="RefSeq" id="WP_407700717.1">
    <property type="nucleotide sequence ID" value="NZ_JAOZYC010000117.1"/>
</dbReference>